<gene>
    <name evidence="1" type="ORF">AKJ09_07390</name>
</gene>
<keyword evidence="2" id="KW-1185">Reference proteome</keyword>
<evidence type="ECO:0000313" key="1">
    <source>
        <dbReference type="EMBL" id="AKV00727.1"/>
    </source>
</evidence>
<name>A0A0K1Q502_9BACT</name>
<dbReference type="STRING" id="1391654.AKJ09_07390"/>
<dbReference type="KEGG" id="llu:AKJ09_07390"/>
<organism evidence="1 2">
    <name type="scientific">Labilithrix luteola</name>
    <dbReference type="NCBI Taxonomy" id="1391654"/>
    <lineage>
        <taxon>Bacteria</taxon>
        <taxon>Pseudomonadati</taxon>
        <taxon>Myxococcota</taxon>
        <taxon>Polyangia</taxon>
        <taxon>Polyangiales</taxon>
        <taxon>Labilitrichaceae</taxon>
        <taxon>Labilithrix</taxon>
    </lineage>
</organism>
<reference evidence="1 2" key="1">
    <citation type="submission" date="2015-08" db="EMBL/GenBank/DDBJ databases">
        <authorList>
            <person name="Babu N.S."/>
            <person name="Beckwith C.J."/>
            <person name="Beseler K.G."/>
            <person name="Brison A."/>
            <person name="Carone J.V."/>
            <person name="Caskin T.P."/>
            <person name="Diamond M."/>
            <person name="Durham M.E."/>
            <person name="Foxe J.M."/>
            <person name="Go M."/>
            <person name="Henderson B.A."/>
            <person name="Jones I.B."/>
            <person name="McGettigan J.A."/>
            <person name="Micheletti S.J."/>
            <person name="Nasrallah M.E."/>
            <person name="Ortiz D."/>
            <person name="Piller C.R."/>
            <person name="Privatt S.R."/>
            <person name="Schneider S.L."/>
            <person name="Sharp S."/>
            <person name="Smith T.C."/>
            <person name="Stanton J.D."/>
            <person name="Ullery H.E."/>
            <person name="Wilson R.J."/>
            <person name="Serrano M.G."/>
            <person name="Buck G."/>
            <person name="Lee V."/>
            <person name="Wang Y."/>
            <person name="Carvalho R."/>
            <person name="Voegtly L."/>
            <person name="Shi R."/>
            <person name="Duckworth R."/>
            <person name="Johnson A."/>
            <person name="Loviza R."/>
            <person name="Walstead R."/>
            <person name="Shah Z."/>
            <person name="Kiflezghi M."/>
            <person name="Wade K."/>
            <person name="Ball S.L."/>
            <person name="Bradley K.W."/>
            <person name="Asai D.J."/>
            <person name="Bowman C.A."/>
            <person name="Russell D.A."/>
            <person name="Pope W.H."/>
            <person name="Jacobs-Sera D."/>
            <person name="Hendrix R.W."/>
            <person name="Hatfull G.F."/>
        </authorList>
    </citation>
    <scope>NUCLEOTIDE SEQUENCE [LARGE SCALE GENOMIC DNA]</scope>
    <source>
        <strain evidence="1 2">DSM 27648</strain>
    </source>
</reference>
<sequence length="38" mass="4249">MAPPRDCPCHSILRDRLRYAACCGPIHAGTRKAETPKR</sequence>
<evidence type="ECO:0000313" key="2">
    <source>
        <dbReference type="Proteomes" id="UP000064967"/>
    </source>
</evidence>
<accession>A0A0K1Q502</accession>
<protein>
    <submittedName>
        <fullName evidence="1">Uncharacterized protein</fullName>
    </submittedName>
</protein>
<dbReference type="Proteomes" id="UP000064967">
    <property type="component" value="Chromosome"/>
</dbReference>
<dbReference type="EMBL" id="CP012333">
    <property type="protein sequence ID" value="AKV00727.1"/>
    <property type="molecule type" value="Genomic_DNA"/>
</dbReference>
<proteinExistence type="predicted"/>
<dbReference type="AlphaFoldDB" id="A0A0K1Q502"/>